<reference evidence="1" key="2">
    <citation type="submission" date="2023-06" db="EMBL/GenBank/DDBJ databases">
        <authorList>
            <consortium name="Lawrence Berkeley National Laboratory"/>
            <person name="Haridas S."/>
            <person name="Hensen N."/>
            <person name="Bonometti L."/>
            <person name="Westerberg I."/>
            <person name="Brannstrom I.O."/>
            <person name="Guillou S."/>
            <person name="Cros-Aarteil S."/>
            <person name="Calhoun S."/>
            <person name="Kuo A."/>
            <person name="Mondo S."/>
            <person name="Pangilinan J."/>
            <person name="Riley R."/>
            <person name="Labutti K."/>
            <person name="Andreopoulos B."/>
            <person name="Lipzen A."/>
            <person name="Chen C."/>
            <person name="Yanf M."/>
            <person name="Daum C."/>
            <person name="Ng V."/>
            <person name="Clum A."/>
            <person name="Steindorff A."/>
            <person name="Ohm R."/>
            <person name="Martin F."/>
            <person name="Silar P."/>
            <person name="Natvig D."/>
            <person name="Lalanne C."/>
            <person name="Gautier V."/>
            <person name="Ament-Velasquez S.L."/>
            <person name="Kruys A."/>
            <person name="Hutchinson M.I."/>
            <person name="Powell A.J."/>
            <person name="Barry K."/>
            <person name="Miller A.N."/>
            <person name="Grigoriev I.V."/>
            <person name="Debuchy R."/>
            <person name="Gladieux P."/>
            <person name="Thoren M.H."/>
            <person name="Johannesson H."/>
        </authorList>
    </citation>
    <scope>NUCLEOTIDE SEQUENCE</scope>
    <source>
        <strain evidence="1">CBS 958.72</strain>
    </source>
</reference>
<evidence type="ECO:0000313" key="2">
    <source>
        <dbReference type="Proteomes" id="UP001287356"/>
    </source>
</evidence>
<comment type="caution">
    <text evidence="1">The sequence shown here is derived from an EMBL/GenBank/DDBJ whole genome shotgun (WGS) entry which is preliminary data.</text>
</comment>
<name>A0AAE0K7Z3_9PEZI</name>
<gene>
    <name evidence="1" type="ORF">B0T24DRAFT_337671</name>
</gene>
<organism evidence="1 2">
    <name type="scientific">Lasiosphaeria ovina</name>
    <dbReference type="NCBI Taxonomy" id="92902"/>
    <lineage>
        <taxon>Eukaryota</taxon>
        <taxon>Fungi</taxon>
        <taxon>Dikarya</taxon>
        <taxon>Ascomycota</taxon>
        <taxon>Pezizomycotina</taxon>
        <taxon>Sordariomycetes</taxon>
        <taxon>Sordariomycetidae</taxon>
        <taxon>Sordariales</taxon>
        <taxon>Lasiosphaeriaceae</taxon>
        <taxon>Lasiosphaeria</taxon>
    </lineage>
</organism>
<proteinExistence type="predicted"/>
<dbReference type="Proteomes" id="UP001287356">
    <property type="component" value="Unassembled WGS sequence"/>
</dbReference>
<sequence length="214" mass="23917">MPVIRAADIASIMTPGLQLDEPTLETHRALAEQATHEIREGAEGLTFYTDEFQPAANRPDLLRLPVLTHPHPVQDLNLLFHRTMRTPAYMWAREKGFDIMPEIFSCNILWLQGGYVKCPENMVTMLIFVPRPRLRGSVTLPEEPPSEGIIRSPIAGPVTTDSIFKCRVGEVIFLEAGEQVLLREEACPRDICICGITHRTTLLGGTGKGDFEQL</sequence>
<reference evidence="1" key="1">
    <citation type="journal article" date="2023" name="Mol. Phylogenet. Evol.">
        <title>Genome-scale phylogeny and comparative genomics of the fungal order Sordariales.</title>
        <authorList>
            <person name="Hensen N."/>
            <person name="Bonometti L."/>
            <person name="Westerberg I."/>
            <person name="Brannstrom I.O."/>
            <person name="Guillou S."/>
            <person name="Cros-Aarteil S."/>
            <person name="Calhoun S."/>
            <person name="Haridas S."/>
            <person name="Kuo A."/>
            <person name="Mondo S."/>
            <person name="Pangilinan J."/>
            <person name="Riley R."/>
            <person name="LaButti K."/>
            <person name="Andreopoulos B."/>
            <person name="Lipzen A."/>
            <person name="Chen C."/>
            <person name="Yan M."/>
            <person name="Daum C."/>
            <person name="Ng V."/>
            <person name="Clum A."/>
            <person name="Steindorff A."/>
            <person name="Ohm R.A."/>
            <person name="Martin F."/>
            <person name="Silar P."/>
            <person name="Natvig D.O."/>
            <person name="Lalanne C."/>
            <person name="Gautier V."/>
            <person name="Ament-Velasquez S.L."/>
            <person name="Kruys A."/>
            <person name="Hutchinson M.I."/>
            <person name="Powell A.J."/>
            <person name="Barry K."/>
            <person name="Miller A.N."/>
            <person name="Grigoriev I.V."/>
            <person name="Debuchy R."/>
            <person name="Gladieux P."/>
            <person name="Hiltunen Thoren M."/>
            <person name="Johannesson H."/>
        </authorList>
    </citation>
    <scope>NUCLEOTIDE SEQUENCE</scope>
    <source>
        <strain evidence="1">CBS 958.72</strain>
    </source>
</reference>
<evidence type="ECO:0000313" key="1">
    <source>
        <dbReference type="EMBL" id="KAK3371799.1"/>
    </source>
</evidence>
<accession>A0AAE0K7Z3</accession>
<dbReference type="AlphaFoldDB" id="A0AAE0K7Z3"/>
<protein>
    <submittedName>
        <fullName evidence="1">Uncharacterized protein</fullName>
    </submittedName>
</protein>
<dbReference type="EMBL" id="JAULSN010000005">
    <property type="protein sequence ID" value="KAK3371799.1"/>
    <property type="molecule type" value="Genomic_DNA"/>
</dbReference>
<keyword evidence="2" id="KW-1185">Reference proteome</keyword>